<organism evidence="1">
    <name type="scientific">viral metagenome</name>
    <dbReference type="NCBI Taxonomy" id="1070528"/>
    <lineage>
        <taxon>unclassified sequences</taxon>
        <taxon>metagenomes</taxon>
        <taxon>organismal metagenomes</taxon>
    </lineage>
</organism>
<dbReference type="AlphaFoldDB" id="A0A6C0EDR0"/>
<dbReference type="InterPro" id="IPR027417">
    <property type="entry name" value="P-loop_NTPase"/>
</dbReference>
<dbReference type="EMBL" id="MN739801">
    <property type="protein sequence ID" value="QHT26771.1"/>
    <property type="molecule type" value="Genomic_DNA"/>
</dbReference>
<evidence type="ECO:0000313" key="1">
    <source>
        <dbReference type="EMBL" id="QHT26771.1"/>
    </source>
</evidence>
<protein>
    <recommendedName>
        <fullName evidence="2">Zeta toxin domain-containing protein</fullName>
    </recommendedName>
</protein>
<proteinExistence type="predicted"/>
<reference evidence="1" key="1">
    <citation type="journal article" date="2020" name="Nature">
        <title>Giant virus diversity and host interactions through global metagenomics.</title>
        <authorList>
            <person name="Schulz F."/>
            <person name="Roux S."/>
            <person name="Paez-Espino D."/>
            <person name="Jungbluth S."/>
            <person name="Walsh D.A."/>
            <person name="Denef V.J."/>
            <person name="McMahon K.D."/>
            <person name="Konstantinidis K.T."/>
            <person name="Eloe-Fadrosh E.A."/>
            <person name="Kyrpides N.C."/>
            <person name="Woyke T."/>
        </authorList>
    </citation>
    <scope>NUCLEOTIDE SEQUENCE</scope>
    <source>
        <strain evidence="1">GVMAG-M-3300023179-2</strain>
    </source>
</reference>
<name>A0A6C0EDR0_9ZZZZ</name>
<dbReference type="Gene3D" id="3.40.50.300">
    <property type="entry name" value="P-loop containing nucleotide triphosphate hydrolases"/>
    <property type="match status" value="1"/>
</dbReference>
<sequence length="546" mass="64299">MFLYPKIKKDKFADFNKFMISHTCQNYITNTKYRNLITNSDIDKNYIFDEENLTKIEEQKKIIKCINYIRTNYQILHDLFIDNLYILYMNINLTNLYEINVDPLTQIINYKNLTNQPKIGSIITFSNFIVGSLSDVNFYNDSLLNKQVFHIYKIFLPKTNNNWCYLGSCNNNNILISIKSKFRILAIEKKQFYIPDITSFIIIDKSVITLELLRELLPDNTNSKLLLIEQKSIKLQKLNSLIKQFETDKDLIIHPVKDPNRIHIHLDEVCPNLIDNNFKHAEYTAYITKDKIPISNNKRNMIILYGIPCSGKSHILKNMLDNKEIKIDLKNTIIIDPDAARIFSDDFSKIITGEYYYNTLSEDEKKLFVIEAKIVNGLILNFYLYKEKFIPTYKDSVLRSLGIVRSIVQNFNPYEAFNIIYDTPCLNQNFCIDTINRTYKGKYQVYVNLIGVFVPIDIVKSRCNIRNYDEGRYTDSIFINNSFNQLYNNLAPKTVEIIKLIDNFKMELKRRNPSVKYNHCFYIDGVKEYSETEQGVKYNNIQQILN</sequence>
<evidence type="ECO:0008006" key="2">
    <source>
        <dbReference type="Google" id="ProtNLM"/>
    </source>
</evidence>
<dbReference type="SUPFAM" id="SSF52540">
    <property type="entry name" value="P-loop containing nucleoside triphosphate hydrolases"/>
    <property type="match status" value="1"/>
</dbReference>
<accession>A0A6C0EDR0</accession>